<evidence type="ECO:0000313" key="3">
    <source>
        <dbReference type="Proteomes" id="UP000007842"/>
    </source>
</evidence>
<evidence type="ECO:0000313" key="2">
    <source>
        <dbReference type="EMBL" id="AEW96708.1"/>
    </source>
</evidence>
<dbReference type="STRING" id="1003195.SCATT_43370"/>
<protein>
    <recommendedName>
        <fullName evidence="4">Excreted virulence factor EspC, type VII ESX diderm</fullName>
    </recommendedName>
</protein>
<dbReference type="KEGG" id="scy:SCATT_43370"/>
<name>G8WT02_STREN</name>
<dbReference type="EMBL" id="CP003219">
    <property type="protein sequence ID" value="AEW96708.1"/>
    <property type="molecule type" value="Genomic_DNA"/>
</dbReference>
<feature type="region of interest" description="Disordered" evidence="1">
    <location>
        <begin position="1"/>
        <end position="20"/>
    </location>
</feature>
<dbReference type="AlphaFoldDB" id="G8WT02"/>
<dbReference type="PATRIC" id="fig|1003195.29.peg.4330"/>
<gene>
    <name evidence="2" type="ordered locus">SCATT_43370</name>
</gene>
<accession>G8WT02</accession>
<evidence type="ECO:0000256" key="1">
    <source>
        <dbReference type="SAM" id="MobiDB-lite"/>
    </source>
</evidence>
<dbReference type="Proteomes" id="UP000007842">
    <property type="component" value="Chromosome"/>
</dbReference>
<feature type="compositionally biased region" description="Basic and acidic residues" evidence="1">
    <location>
        <begin position="1"/>
        <end position="11"/>
    </location>
</feature>
<dbReference type="HOGENOM" id="CLU_2541041_0_0_11"/>
<sequence length="83" mass="8635">MAQAVHEDAKSVHGPTDSAVDGLAGWQSARALRDCGDAWSAALRSLSDLVAATGDALADAACAYHQEDQRRGHDFAGLTVDGR</sequence>
<reference evidence="3" key="1">
    <citation type="submission" date="2011-12" db="EMBL/GenBank/DDBJ databases">
        <title>Complete genome sequence of Streptomyces cattleya strain DSM 46488.</title>
        <authorList>
            <person name="Ou H.-Y."/>
            <person name="Li P."/>
            <person name="Zhao C."/>
            <person name="O'Hagan D."/>
            <person name="Deng Z."/>
        </authorList>
    </citation>
    <scope>NUCLEOTIDE SEQUENCE [LARGE SCALE GENOMIC DNA]</scope>
    <source>
        <strain evidence="3">ATCC 35852 / DSM 46488 / JCM 4925 / NBRC 14057 / NRRL 8057</strain>
    </source>
</reference>
<organism evidence="2 3">
    <name type="scientific">Streptantibioticus cattleyicolor (strain ATCC 35852 / DSM 46488 / JCM 4925 / NBRC 14057 / NRRL 8057)</name>
    <name type="common">Streptomyces cattleya</name>
    <dbReference type="NCBI Taxonomy" id="1003195"/>
    <lineage>
        <taxon>Bacteria</taxon>
        <taxon>Bacillati</taxon>
        <taxon>Actinomycetota</taxon>
        <taxon>Actinomycetes</taxon>
        <taxon>Kitasatosporales</taxon>
        <taxon>Streptomycetaceae</taxon>
        <taxon>Streptantibioticus</taxon>
    </lineage>
</organism>
<proteinExistence type="predicted"/>
<evidence type="ECO:0008006" key="4">
    <source>
        <dbReference type="Google" id="ProtNLM"/>
    </source>
</evidence>
<keyword evidence="3" id="KW-1185">Reference proteome</keyword>